<organism evidence="1">
    <name type="scientific">marine sediment metagenome</name>
    <dbReference type="NCBI Taxonomy" id="412755"/>
    <lineage>
        <taxon>unclassified sequences</taxon>
        <taxon>metagenomes</taxon>
        <taxon>ecological metagenomes</taxon>
    </lineage>
</organism>
<comment type="caution">
    <text evidence="1">The sequence shown here is derived from an EMBL/GenBank/DDBJ whole genome shotgun (WGS) entry which is preliminary data.</text>
</comment>
<proteinExistence type="predicted"/>
<gene>
    <name evidence="1" type="ORF">LCGC14_0447560</name>
</gene>
<sequence length="48" mass="5525">MKKLCMIIPLILVLCFIVSCQNQEAMAELEEMKAQAEVEEQNKEVIEI</sequence>
<accession>A0A0F9V5M7</accession>
<evidence type="ECO:0000313" key="1">
    <source>
        <dbReference type="EMBL" id="KKN68821.1"/>
    </source>
</evidence>
<reference evidence="1" key="1">
    <citation type="journal article" date="2015" name="Nature">
        <title>Complex archaea that bridge the gap between prokaryotes and eukaryotes.</title>
        <authorList>
            <person name="Spang A."/>
            <person name="Saw J.H."/>
            <person name="Jorgensen S.L."/>
            <person name="Zaremba-Niedzwiedzka K."/>
            <person name="Martijn J."/>
            <person name="Lind A.E."/>
            <person name="van Eijk R."/>
            <person name="Schleper C."/>
            <person name="Guy L."/>
            <person name="Ettema T.J."/>
        </authorList>
    </citation>
    <scope>NUCLEOTIDE SEQUENCE</scope>
</reference>
<dbReference type="PROSITE" id="PS51257">
    <property type="entry name" value="PROKAR_LIPOPROTEIN"/>
    <property type="match status" value="1"/>
</dbReference>
<protein>
    <submittedName>
        <fullName evidence="1">Uncharacterized protein</fullName>
    </submittedName>
</protein>
<dbReference type="AlphaFoldDB" id="A0A0F9V5M7"/>
<dbReference type="EMBL" id="LAZR01000439">
    <property type="protein sequence ID" value="KKN68821.1"/>
    <property type="molecule type" value="Genomic_DNA"/>
</dbReference>
<name>A0A0F9V5M7_9ZZZZ</name>